<protein>
    <submittedName>
        <fullName evidence="4">FtsK/SpoIIIE domain-containing protein</fullName>
    </submittedName>
</protein>
<evidence type="ECO:0000313" key="5">
    <source>
        <dbReference type="Proteomes" id="UP001595690"/>
    </source>
</evidence>
<evidence type="ECO:0000256" key="2">
    <source>
        <dbReference type="ARBA" id="ARBA00022840"/>
    </source>
</evidence>
<comment type="caution">
    <text evidence="4">The sequence shown here is derived from an EMBL/GenBank/DDBJ whole genome shotgun (WGS) entry which is preliminary data.</text>
</comment>
<keyword evidence="1" id="KW-0547">Nucleotide-binding</keyword>
<dbReference type="InterPro" id="IPR050206">
    <property type="entry name" value="FtsK/SpoIIIE/SftA"/>
</dbReference>
<dbReference type="Gene3D" id="3.40.50.300">
    <property type="entry name" value="P-loop containing nucleotide triphosphate hydrolases"/>
    <property type="match status" value="3"/>
</dbReference>
<feature type="domain" description="FtsK" evidence="3">
    <location>
        <begin position="377"/>
        <end position="511"/>
    </location>
</feature>
<evidence type="ECO:0000313" key="4">
    <source>
        <dbReference type="EMBL" id="MFC3892379.1"/>
    </source>
</evidence>
<accession>A0ABV8BTH0</accession>
<reference evidence="5" key="1">
    <citation type="journal article" date="2019" name="Int. J. Syst. Evol. Microbiol.">
        <title>The Global Catalogue of Microorganisms (GCM) 10K type strain sequencing project: providing services to taxonomists for standard genome sequencing and annotation.</title>
        <authorList>
            <consortium name="The Broad Institute Genomics Platform"/>
            <consortium name="The Broad Institute Genome Sequencing Center for Infectious Disease"/>
            <person name="Wu L."/>
            <person name="Ma J."/>
        </authorList>
    </citation>
    <scope>NUCLEOTIDE SEQUENCE [LARGE SCALE GENOMIC DNA]</scope>
    <source>
        <strain evidence="5">CGMCC 4.7405</strain>
    </source>
</reference>
<proteinExistence type="predicted"/>
<organism evidence="4 5">
    <name type="scientific">Lentzea rhizosphaerae</name>
    <dbReference type="NCBI Taxonomy" id="2041025"/>
    <lineage>
        <taxon>Bacteria</taxon>
        <taxon>Bacillati</taxon>
        <taxon>Actinomycetota</taxon>
        <taxon>Actinomycetes</taxon>
        <taxon>Pseudonocardiales</taxon>
        <taxon>Pseudonocardiaceae</taxon>
        <taxon>Lentzea</taxon>
    </lineage>
</organism>
<dbReference type="InterPro" id="IPR027417">
    <property type="entry name" value="P-loop_NTPase"/>
</dbReference>
<dbReference type="Proteomes" id="UP001595690">
    <property type="component" value="Unassembled WGS sequence"/>
</dbReference>
<dbReference type="InterPro" id="IPR002543">
    <property type="entry name" value="FtsK_dom"/>
</dbReference>
<keyword evidence="2" id="KW-0067">ATP-binding</keyword>
<keyword evidence="5" id="KW-1185">Reference proteome</keyword>
<dbReference type="EMBL" id="JBHRZI010000011">
    <property type="protein sequence ID" value="MFC3892379.1"/>
    <property type="molecule type" value="Genomic_DNA"/>
</dbReference>
<sequence>MNQQIYRIGRGTPPTPVNRSFEPDDQRRCQNLLAWFERGAEPGATLLIDDWKLCAASDPGLAESVRWIAATARGVEVVITAGTPDDVPERLRPLVRLDFLAMHGLSTFTKAEAWKGVWDQVPIGAGAVVELTHLPDGQYRTGRHLHTTTRETFRSLLLGLMTTHSPKLFQAVFIDAHDSDTFAGLDAAPHVHAHHRGAASNPGQITEWLLAESERRLELVGNTWTIFHHRGFDQVLPQLLICVTGLDEIPGLAATLATIAPDVGKSGMQLLLDRPHELAPHRVPECTVPADLDDVARSLPPLMHKAEPVPGFFALHGVSGEFNRQRSWRMRPIREQYRVALGTDEHAQPIEIDIKTGSLQDGMGPHGEVIAPADRRPELLRAMLLSQTLWHSPDDLQLILIDFHGTGVFAGIDNAPHVYGYYRGMRPVIADRVLEALQGEQERRARMLTSGHHKTTWDYRRARYNGAPLDPLPEVLVCVDGVRGLVEEHPEFLKVLMTFGRLGRSYGQHLLLSDSTQVDELKSYIGYRFELTDEGWSRRISKSAETFTLPAGLDEVVRSLPRAMQKVEPLHDQLLPPPLHEWSALTLDQLGTHERAMPVGMRDVPFEHRVDVFWADFSRGGHGAIVGKPGSGRTTAMRTLTESITRTFGSTNGFHLQDGPLAGRPDAQHVVVTASSWAEVPQFVRDDLAWGVELKLADPSWSIVDERRQANLPDRPGTGLCVHLKQQVRIATS</sequence>
<dbReference type="RefSeq" id="WP_382372111.1">
    <property type="nucleotide sequence ID" value="NZ_JBHRZI010000011.1"/>
</dbReference>
<name>A0ABV8BTH0_9PSEU</name>
<dbReference type="PANTHER" id="PTHR22683">
    <property type="entry name" value="SPORULATION PROTEIN RELATED"/>
    <property type="match status" value="1"/>
</dbReference>
<evidence type="ECO:0000256" key="1">
    <source>
        <dbReference type="ARBA" id="ARBA00022741"/>
    </source>
</evidence>
<gene>
    <name evidence="4" type="ORF">ACFOWZ_12930</name>
</gene>
<dbReference type="PANTHER" id="PTHR22683:SF1">
    <property type="entry name" value="TYPE VII SECRETION SYSTEM PROTEIN ESSC"/>
    <property type="match status" value="1"/>
</dbReference>
<dbReference type="SUPFAM" id="SSF52540">
    <property type="entry name" value="P-loop containing nucleoside triphosphate hydrolases"/>
    <property type="match status" value="1"/>
</dbReference>
<dbReference type="Pfam" id="PF01580">
    <property type="entry name" value="FtsK_SpoIIIE"/>
    <property type="match status" value="1"/>
</dbReference>
<evidence type="ECO:0000259" key="3">
    <source>
        <dbReference type="Pfam" id="PF01580"/>
    </source>
</evidence>